<feature type="compositionally biased region" description="Acidic residues" evidence="1">
    <location>
        <begin position="145"/>
        <end position="171"/>
    </location>
</feature>
<accession>A0AAV9N2Z2</accession>
<organism evidence="3 4">
    <name type="scientific">Exophiala bonariae</name>
    <dbReference type="NCBI Taxonomy" id="1690606"/>
    <lineage>
        <taxon>Eukaryota</taxon>
        <taxon>Fungi</taxon>
        <taxon>Dikarya</taxon>
        <taxon>Ascomycota</taxon>
        <taxon>Pezizomycotina</taxon>
        <taxon>Eurotiomycetes</taxon>
        <taxon>Chaetothyriomycetidae</taxon>
        <taxon>Chaetothyriales</taxon>
        <taxon>Herpotrichiellaceae</taxon>
        <taxon>Exophiala</taxon>
    </lineage>
</organism>
<keyword evidence="4" id="KW-1185">Reference proteome</keyword>
<dbReference type="GO" id="GO:0016747">
    <property type="term" value="F:acyltransferase activity, transferring groups other than amino-acyl groups"/>
    <property type="evidence" value="ECO:0007669"/>
    <property type="project" value="InterPro"/>
</dbReference>
<dbReference type="EMBL" id="JAVRRD010000021">
    <property type="protein sequence ID" value="KAK5048586.1"/>
    <property type="molecule type" value="Genomic_DNA"/>
</dbReference>
<proteinExistence type="predicted"/>
<dbReference type="Proteomes" id="UP001358417">
    <property type="component" value="Unassembled WGS sequence"/>
</dbReference>
<gene>
    <name evidence="3" type="ORF">LTR84_005677</name>
</gene>
<dbReference type="Gene3D" id="1.25.40.20">
    <property type="entry name" value="Ankyrin repeat-containing domain"/>
    <property type="match status" value="1"/>
</dbReference>
<dbReference type="CDD" id="cd04301">
    <property type="entry name" value="NAT_SF"/>
    <property type="match status" value="1"/>
</dbReference>
<comment type="caution">
    <text evidence="3">The sequence shown here is derived from an EMBL/GenBank/DDBJ whole genome shotgun (WGS) entry which is preliminary data.</text>
</comment>
<dbReference type="InterPro" id="IPR016181">
    <property type="entry name" value="Acyl_CoA_acyltransferase"/>
</dbReference>
<feature type="compositionally biased region" description="Basic and acidic residues" evidence="1">
    <location>
        <begin position="118"/>
        <end position="130"/>
    </location>
</feature>
<evidence type="ECO:0000313" key="3">
    <source>
        <dbReference type="EMBL" id="KAK5048586.1"/>
    </source>
</evidence>
<feature type="domain" description="N-acetyltransferase" evidence="2">
    <location>
        <begin position="273"/>
        <end position="308"/>
    </location>
</feature>
<evidence type="ECO:0000256" key="1">
    <source>
        <dbReference type="SAM" id="MobiDB-lite"/>
    </source>
</evidence>
<dbReference type="InterPro" id="IPR036770">
    <property type="entry name" value="Ankyrin_rpt-contain_sf"/>
</dbReference>
<dbReference type="Gene3D" id="3.40.630.30">
    <property type="match status" value="1"/>
</dbReference>
<feature type="region of interest" description="Disordered" evidence="1">
    <location>
        <begin position="1"/>
        <end position="40"/>
    </location>
</feature>
<dbReference type="GeneID" id="89973852"/>
<name>A0AAV9N2Z2_9EURO</name>
<feature type="region of interest" description="Disordered" evidence="1">
    <location>
        <begin position="98"/>
        <end position="174"/>
    </location>
</feature>
<reference evidence="3 4" key="1">
    <citation type="submission" date="2023-08" db="EMBL/GenBank/DDBJ databases">
        <title>Black Yeasts Isolated from many extreme environments.</title>
        <authorList>
            <person name="Coleine C."/>
            <person name="Stajich J.E."/>
            <person name="Selbmann L."/>
        </authorList>
    </citation>
    <scope>NUCLEOTIDE SEQUENCE [LARGE SCALE GENOMIC DNA]</scope>
    <source>
        <strain evidence="3 4">CCFEE 5792</strain>
    </source>
</reference>
<sequence length="755" mass="85195">MSLHKRGASDAGQPTAKSGRIKTSDSQPDQEIAMSTDLPEACGDFKIEVKLRSKSKAARNDPELTIPQRELYQKVLLEKSNGGPPTLEHRFAASLAVHGPSLDPGQDQSDDEPQPTPDIEHVDRSQRDDLVLSQRGEQSKSNAENENDDDQDDDDKGEMDFEGDYYEDNSEDECRSEYDVDFEFKWLEPIDVKAISTSRLDEDGKPMRAGYCNAKLIRRGQMRDDFYGEMEQPSRETSMLAFDLFDRYGRLRSEFKTHPIIKGTGIWGQELDGGDILLIEKVFVKNEHRRQGLGRKMIESLLTLAREKTWSFFAFAWPTVLRLHDFSQEYDSLVEEAERDRLEEREHDRAVMFHRSLGFRRVGSTIWFALTPDVDHPSRQLSSMEDFNPSEAPPTSLHCLLSPLQQISDPPPSGFDRIRNPQPRESPDFLSVLQNCMQQNGLADACWETKDKHGNTVLHLAASILSVACIEWILTQGIGARLLEMRNNRGETPLELLQFKLEKLRTQKVFNDLTVPVSDEFEGYNDSAVRCLILLKGLGSVESITELQGPDALLQIVGGCTCGQCLKGFLSPRMSYALLCQAEIGHDMMDEGISQLPGPDWVEGHMHNLGGLPSKVLNNLKTNKSMRQGFVNLWLHIATCLKSRTVPTAPNVLDMVEDAGEWPPATKHYLQRGGTVEPVFLAVCRNAIEQDKWAGDGNHEEIFSNEISKLPECRNDHEFAYVSGMCGYERISLRGTVDMMGNGWDEVRNIFDLLI</sequence>
<dbReference type="RefSeq" id="XP_064703945.1">
    <property type="nucleotide sequence ID" value="XM_064849242.1"/>
</dbReference>
<evidence type="ECO:0000259" key="2">
    <source>
        <dbReference type="Pfam" id="PF00583"/>
    </source>
</evidence>
<dbReference type="SUPFAM" id="SSF55729">
    <property type="entry name" value="Acyl-CoA N-acyltransferases (Nat)"/>
    <property type="match status" value="1"/>
</dbReference>
<dbReference type="SUPFAM" id="SSF48403">
    <property type="entry name" value="Ankyrin repeat"/>
    <property type="match status" value="1"/>
</dbReference>
<evidence type="ECO:0000313" key="4">
    <source>
        <dbReference type="Proteomes" id="UP001358417"/>
    </source>
</evidence>
<dbReference type="InterPro" id="IPR000182">
    <property type="entry name" value="GNAT_dom"/>
</dbReference>
<dbReference type="Pfam" id="PF00583">
    <property type="entry name" value="Acetyltransf_1"/>
    <property type="match status" value="1"/>
</dbReference>
<protein>
    <recommendedName>
        <fullName evidence="2">N-acetyltransferase domain-containing protein</fullName>
    </recommendedName>
</protein>
<dbReference type="AlphaFoldDB" id="A0AAV9N2Z2"/>